<feature type="compositionally biased region" description="Basic and acidic residues" evidence="2">
    <location>
        <begin position="55"/>
        <end position="65"/>
    </location>
</feature>
<protein>
    <submittedName>
        <fullName evidence="3">Uncharacterized protein</fullName>
    </submittedName>
</protein>
<feature type="compositionally biased region" description="Polar residues" evidence="2">
    <location>
        <begin position="76"/>
        <end position="112"/>
    </location>
</feature>
<feature type="compositionally biased region" description="Basic and acidic residues" evidence="2">
    <location>
        <begin position="1"/>
        <end position="10"/>
    </location>
</feature>
<feature type="compositionally biased region" description="Basic and acidic residues" evidence="2">
    <location>
        <begin position="32"/>
        <end position="45"/>
    </location>
</feature>
<dbReference type="AlphaFoldDB" id="A0AAV5RZZ3"/>
<organism evidence="3 4">
    <name type="scientific">Maudiozyma humilis</name>
    <name type="common">Sour dough yeast</name>
    <name type="synonym">Kazachstania humilis</name>
    <dbReference type="NCBI Taxonomy" id="51915"/>
    <lineage>
        <taxon>Eukaryota</taxon>
        <taxon>Fungi</taxon>
        <taxon>Dikarya</taxon>
        <taxon>Ascomycota</taxon>
        <taxon>Saccharomycotina</taxon>
        <taxon>Saccharomycetes</taxon>
        <taxon>Saccharomycetales</taxon>
        <taxon>Saccharomycetaceae</taxon>
        <taxon>Maudiozyma</taxon>
    </lineage>
</organism>
<evidence type="ECO:0000313" key="3">
    <source>
        <dbReference type="EMBL" id="GMM57175.1"/>
    </source>
</evidence>
<gene>
    <name evidence="3" type="ORF">DAKH74_037910</name>
</gene>
<proteinExistence type="predicted"/>
<sequence>MLLRVGRESTQDVCDLCVPPESGISCTATSSDIERSHPVDPESQRSNEASDEEEKSGSDLQDNKKPRVVIGGEQGPHQSTDVASRDSQSLRPSISVKDTATTSHQEDNTNASFPPDREVPRDISASHDLDRWLSTFKDEYRHYWKGLVNQIEVVASNCEDASSKCMSKFSSIKKCNINTQKSIDDHSTKLKNLCIQQYRDHTWVKDMIDQHNTKIELSHSDTERLDRKIVDKDEENKKWRTDIENQIMSLREEIAQKDSENARLKAILARSGGKIPDVGQETEKKVANGCVDSKQVEESTKLQIDSLNQRVTGQAAQINSLTQELTKAVSLITELTESRKSDKDSFASQITGLDEKVVQVASTVEDFSGDAVNALLGTNSLAKKVSDYKSELKKTKQVCADQGKEIHDLRDRVNIKDKELEETKTLCELQNNELTQVKCSMSTHKKVLKGLKTAVVSHGEEMGTIRNTLAMESKRLNSALSSQKGDIRDIKRSLHALGTKIDSPKVGHRKTILRSCDSNNSAGSYDSLSNQEYSECDRAFGYTDDSMTDGTNTATLAEHSDPDKKET</sequence>
<evidence type="ECO:0000313" key="4">
    <source>
        <dbReference type="Proteomes" id="UP001377567"/>
    </source>
</evidence>
<reference evidence="3 4" key="1">
    <citation type="journal article" date="2023" name="Elife">
        <title>Identification of key yeast species and microbe-microbe interactions impacting larval growth of Drosophila in the wild.</title>
        <authorList>
            <person name="Mure A."/>
            <person name="Sugiura Y."/>
            <person name="Maeda R."/>
            <person name="Honda K."/>
            <person name="Sakurai N."/>
            <person name="Takahashi Y."/>
            <person name="Watada M."/>
            <person name="Katoh T."/>
            <person name="Gotoh A."/>
            <person name="Gotoh Y."/>
            <person name="Taniguchi I."/>
            <person name="Nakamura K."/>
            <person name="Hayashi T."/>
            <person name="Katayama T."/>
            <person name="Uemura T."/>
            <person name="Hattori Y."/>
        </authorList>
    </citation>
    <scope>NUCLEOTIDE SEQUENCE [LARGE SCALE GENOMIC DNA]</scope>
    <source>
        <strain evidence="3 4">KH-74</strain>
    </source>
</reference>
<dbReference type="EMBL" id="BTGD01000011">
    <property type="protein sequence ID" value="GMM57175.1"/>
    <property type="molecule type" value="Genomic_DNA"/>
</dbReference>
<comment type="caution">
    <text evidence="3">The sequence shown here is derived from an EMBL/GenBank/DDBJ whole genome shotgun (WGS) entry which is preliminary data.</text>
</comment>
<feature type="compositionally biased region" description="Basic and acidic residues" evidence="2">
    <location>
        <begin position="558"/>
        <end position="567"/>
    </location>
</feature>
<accession>A0AAV5RZZ3</accession>
<dbReference type="Proteomes" id="UP001377567">
    <property type="component" value="Unassembled WGS sequence"/>
</dbReference>
<name>A0AAV5RZZ3_MAUHU</name>
<keyword evidence="1" id="KW-0175">Coiled coil</keyword>
<feature type="region of interest" description="Disordered" evidence="2">
    <location>
        <begin position="547"/>
        <end position="567"/>
    </location>
</feature>
<feature type="region of interest" description="Disordered" evidence="2">
    <location>
        <begin position="1"/>
        <end position="122"/>
    </location>
</feature>
<keyword evidence="4" id="KW-1185">Reference proteome</keyword>
<evidence type="ECO:0000256" key="2">
    <source>
        <dbReference type="SAM" id="MobiDB-lite"/>
    </source>
</evidence>
<feature type="coiled-coil region" evidence="1">
    <location>
        <begin position="240"/>
        <end position="267"/>
    </location>
</feature>
<evidence type="ECO:0000256" key="1">
    <source>
        <dbReference type="SAM" id="Coils"/>
    </source>
</evidence>